<dbReference type="Pfam" id="PF16483">
    <property type="entry name" value="Glyco_hydro_64"/>
    <property type="match status" value="1"/>
</dbReference>
<proteinExistence type="predicted"/>
<dbReference type="RefSeq" id="WP_194447549.1">
    <property type="nucleotide sequence ID" value="NZ_CP063849.1"/>
</dbReference>
<dbReference type="EMBL" id="CP063849">
    <property type="protein sequence ID" value="QOY85879.1"/>
    <property type="molecule type" value="Genomic_DNA"/>
</dbReference>
<dbReference type="PROSITE" id="PS52006">
    <property type="entry name" value="GH64"/>
    <property type="match status" value="1"/>
</dbReference>
<reference evidence="2 3" key="1">
    <citation type="submission" date="2020-10" db="EMBL/GenBank/DDBJ databases">
        <title>Complete genome sequence of Paludibaculum fermentans P105T, a facultatively anaerobic acidobacterium capable of dissimilatory Fe(III) reduction.</title>
        <authorList>
            <person name="Dedysh S.N."/>
            <person name="Beletsky A.V."/>
            <person name="Kulichevskaya I.S."/>
            <person name="Mardanov A.V."/>
            <person name="Ravin N.V."/>
        </authorList>
    </citation>
    <scope>NUCLEOTIDE SEQUENCE [LARGE SCALE GENOMIC DNA]</scope>
    <source>
        <strain evidence="2 3">P105</strain>
    </source>
</reference>
<gene>
    <name evidence="2" type="ORF">IRI77_24070</name>
</gene>
<dbReference type="InterPro" id="IPR032477">
    <property type="entry name" value="Glyco_hydro_64"/>
</dbReference>
<name>A0A7S7NLQ1_PALFE</name>
<evidence type="ECO:0000259" key="1">
    <source>
        <dbReference type="PROSITE" id="PS52006"/>
    </source>
</evidence>
<evidence type="ECO:0000313" key="3">
    <source>
        <dbReference type="Proteomes" id="UP000593892"/>
    </source>
</evidence>
<feature type="domain" description="GH64" evidence="1">
    <location>
        <begin position="4"/>
        <end position="454"/>
    </location>
</feature>
<dbReference type="InterPro" id="IPR017803">
    <property type="entry name" value="CHP03437_C"/>
</dbReference>
<keyword evidence="3" id="KW-1185">Reference proteome</keyword>
<dbReference type="Proteomes" id="UP000593892">
    <property type="component" value="Chromosome"/>
</dbReference>
<dbReference type="InterPro" id="IPR037176">
    <property type="entry name" value="Osmotin/thaumatin-like_sf"/>
</dbReference>
<dbReference type="AlphaFoldDB" id="A0A7S7NLQ1"/>
<dbReference type="KEGG" id="pfer:IRI77_24070"/>
<protein>
    <recommendedName>
        <fullName evidence="1">GH64 domain-containing protein</fullName>
    </recommendedName>
</protein>
<dbReference type="Gene3D" id="2.60.110.10">
    <property type="entry name" value="Thaumatin"/>
    <property type="match status" value="1"/>
</dbReference>
<dbReference type="NCBIfam" id="TIGR03437">
    <property type="entry name" value="Soli_cterm"/>
    <property type="match status" value="1"/>
</dbReference>
<accession>A0A7S7NLQ1</accession>
<organism evidence="2 3">
    <name type="scientific">Paludibaculum fermentans</name>
    <dbReference type="NCBI Taxonomy" id="1473598"/>
    <lineage>
        <taxon>Bacteria</taxon>
        <taxon>Pseudomonadati</taxon>
        <taxon>Acidobacteriota</taxon>
        <taxon>Terriglobia</taxon>
        <taxon>Bryobacterales</taxon>
        <taxon>Bryobacteraceae</taxon>
        <taxon>Paludibaculum</taxon>
    </lineage>
</organism>
<sequence length="707" mass="73216">MRTSNKLAALIVLPFLGVLQADTVAPVLLKFANLRPDASTLPAYVSFGGGGVLTAVNLADHTPLAKGVAYRLTDLSAGVALSHFNSGRIYFSLGSPLTTANSSNGYSPNFANPSLPDFSTRWDKVEIDLDSAETGLAGGANLSAQDFFGIPLQIDSDGGRFAPAHLTWRETTANAFTALGALTSYAVSSRQNATGAIGLGEYGVTIPQVSGGSIVRIISPASVAPTSASGATVYKSLASYVTYLKTGSRTNPGQPVQTEIRGHNGQISKGGPFQSYNLTASLYNTPTTIAGTAIAAGDLVMQGTVNSGSGDLPLVIRVPAVNLTDHAIYGANPDWTLLAGTNANSIVEKVTADYFAALDLGLAGSTIDNPAQPGTAIGDSPSWTWYGNRPDGTDQPRLLITDAFSSAEPSHDDRYMQYAAYLTSISDAYGFAYNDRLQSPLASFTDGATVTLSILPDTQAPQASGPAEITAHSVATREIASPAVPGSVIAIHGGVPVSAQFRAPGVQVPLPYSLGGLTARWNGSVAAPILLVRPDEALIQIPWELQGQASAGLQLVGRTQATEVETVSLAHAAPELFALNGHGSGQGLIYSRDSQLADASNPAWPGSEVVLYCTGLGAVNHQPRTGEPAPSSPRAGTLSRPRVWVHGVEAVVLDSGLTPGEVGRYEISFLVPEGVSSGRAVPVAVEADGVMSNTVTLAITGRRRGSR</sequence>
<evidence type="ECO:0000313" key="2">
    <source>
        <dbReference type="EMBL" id="QOY85879.1"/>
    </source>
</evidence>